<organism evidence="1">
    <name type="scientific">Tanacetum cinerariifolium</name>
    <name type="common">Dalmatian daisy</name>
    <name type="synonym">Chrysanthemum cinerariifolium</name>
    <dbReference type="NCBI Taxonomy" id="118510"/>
    <lineage>
        <taxon>Eukaryota</taxon>
        <taxon>Viridiplantae</taxon>
        <taxon>Streptophyta</taxon>
        <taxon>Embryophyta</taxon>
        <taxon>Tracheophyta</taxon>
        <taxon>Spermatophyta</taxon>
        <taxon>Magnoliopsida</taxon>
        <taxon>eudicotyledons</taxon>
        <taxon>Gunneridae</taxon>
        <taxon>Pentapetalae</taxon>
        <taxon>asterids</taxon>
        <taxon>campanulids</taxon>
        <taxon>Asterales</taxon>
        <taxon>Asteraceae</taxon>
        <taxon>Asteroideae</taxon>
        <taxon>Anthemideae</taxon>
        <taxon>Anthemidinae</taxon>
        <taxon>Tanacetum</taxon>
    </lineage>
</organism>
<accession>A0A6L2NTY8</accession>
<comment type="caution">
    <text evidence="1">The sequence shown here is derived from an EMBL/GenBank/DDBJ whole genome shotgun (WGS) entry which is preliminary data.</text>
</comment>
<evidence type="ECO:0000313" key="1">
    <source>
        <dbReference type="EMBL" id="GEU88034.1"/>
    </source>
</evidence>
<reference evidence="1" key="1">
    <citation type="journal article" date="2019" name="Sci. Rep.">
        <title>Draft genome of Tanacetum cinerariifolium, the natural source of mosquito coil.</title>
        <authorList>
            <person name="Yamashiro T."/>
            <person name="Shiraishi A."/>
            <person name="Satake H."/>
            <person name="Nakayama K."/>
        </authorList>
    </citation>
    <scope>NUCLEOTIDE SEQUENCE</scope>
</reference>
<gene>
    <name evidence="1" type="ORF">Tci_060012</name>
</gene>
<sequence length="323" mass="36826">MDNPNITMEEYIWLETEKALRREFLAIVYEDALKSEQEVSLTPTVVLTSYAWRQLFGIRETLIRELILEFFGTCRFGDSVLDMDTADTFQIQLDDIESDGFRAYWVESLREIASKADLCDYNTGISSTGDFLSAVPSYTLIREPLRRLCHSLIAFLLLEESLQTLTVEVCELIRIDIEELVRLRIYDRLIDVVTWVAMGPKKQQVVVAAGDAHVPQAAASAPRRVGNRLQRLKEEVYMLAHRPERFRIHESLQTLTVEVCELIRIDIEELVRLRIYDMLIDVVTWVAMGPKKQQVVAAAGDAHIDPEVAQEGIQANTTHAEAA</sequence>
<name>A0A6L2NTY8_TANCI</name>
<protein>
    <submittedName>
        <fullName evidence="1">Uncharacterized protein</fullName>
    </submittedName>
</protein>
<dbReference type="EMBL" id="BKCJ010009660">
    <property type="protein sequence ID" value="GEU88034.1"/>
    <property type="molecule type" value="Genomic_DNA"/>
</dbReference>
<dbReference type="AlphaFoldDB" id="A0A6L2NTY8"/>
<proteinExistence type="predicted"/>